<organism evidence="1 2">
    <name type="scientific">Austropuccinia psidii MF-1</name>
    <dbReference type="NCBI Taxonomy" id="1389203"/>
    <lineage>
        <taxon>Eukaryota</taxon>
        <taxon>Fungi</taxon>
        <taxon>Dikarya</taxon>
        <taxon>Basidiomycota</taxon>
        <taxon>Pucciniomycotina</taxon>
        <taxon>Pucciniomycetes</taxon>
        <taxon>Pucciniales</taxon>
        <taxon>Sphaerophragmiaceae</taxon>
        <taxon>Austropuccinia</taxon>
    </lineage>
</organism>
<dbReference type="EMBL" id="AVOT02001015">
    <property type="protein sequence ID" value="MBW0465338.1"/>
    <property type="molecule type" value="Genomic_DNA"/>
</dbReference>
<sequence length="209" mass="23556">MHIYIAFFWFEVKGRGLKALSLRLVNLENQHAKNSFRGLKLALSRTLTTFSLHFDLPLKDAELISFLQATPLIKSLSIGRLAPSSRIFGILSLENLTCLVVKIFRPADEGDETGWEGFCENLTQFVKQSLVLETLELDFFQHPILSVDLLLEVFVGSINSGEAKIRCLRRLTVRSVAAPTIVKFERLCQALPELERLAIQIPNEDSVSI</sequence>
<accession>A0A9Q3GF60</accession>
<proteinExistence type="predicted"/>
<reference evidence="1" key="1">
    <citation type="submission" date="2021-03" db="EMBL/GenBank/DDBJ databases">
        <title>Draft genome sequence of rust myrtle Austropuccinia psidii MF-1, a brazilian biotype.</title>
        <authorList>
            <person name="Quecine M.C."/>
            <person name="Pachon D.M.R."/>
            <person name="Bonatelli M.L."/>
            <person name="Correr F.H."/>
            <person name="Franceschini L.M."/>
            <person name="Leite T.F."/>
            <person name="Margarido G.R.A."/>
            <person name="Almeida C.A."/>
            <person name="Ferrarezi J.A."/>
            <person name="Labate C.A."/>
        </authorList>
    </citation>
    <scope>NUCLEOTIDE SEQUENCE</scope>
    <source>
        <strain evidence="1">MF-1</strain>
    </source>
</reference>
<name>A0A9Q3GF60_9BASI</name>
<evidence type="ECO:0000313" key="1">
    <source>
        <dbReference type="EMBL" id="MBW0465338.1"/>
    </source>
</evidence>
<keyword evidence="2" id="KW-1185">Reference proteome</keyword>
<evidence type="ECO:0000313" key="2">
    <source>
        <dbReference type="Proteomes" id="UP000765509"/>
    </source>
</evidence>
<comment type="caution">
    <text evidence="1">The sequence shown here is derived from an EMBL/GenBank/DDBJ whole genome shotgun (WGS) entry which is preliminary data.</text>
</comment>
<protein>
    <submittedName>
        <fullName evidence="1">Uncharacterized protein</fullName>
    </submittedName>
</protein>
<dbReference type="AlphaFoldDB" id="A0A9Q3GF60"/>
<gene>
    <name evidence="1" type="ORF">O181_005053</name>
</gene>
<dbReference type="Proteomes" id="UP000765509">
    <property type="component" value="Unassembled WGS sequence"/>
</dbReference>